<accession>A0AAE3SGA2</accession>
<organism evidence="4 5">
    <name type="scientific">Plebeiibacterium sediminum</name>
    <dbReference type="NCBI Taxonomy" id="2992112"/>
    <lineage>
        <taxon>Bacteria</taxon>
        <taxon>Pseudomonadati</taxon>
        <taxon>Bacteroidota</taxon>
        <taxon>Bacteroidia</taxon>
        <taxon>Marinilabiliales</taxon>
        <taxon>Marinilabiliaceae</taxon>
        <taxon>Plebeiibacterium</taxon>
    </lineage>
</organism>
<evidence type="ECO:0000256" key="3">
    <source>
        <dbReference type="RuleBase" id="RU003560"/>
    </source>
</evidence>
<protein>
    <submittedName>
        <fullName evidence="4">Aminotransferase class III-fold pyridoxal phosphate-dependent enzyme</fullName>
    </submittedName>
</protein>
<dbReference type="Pfam" id="PF00202">
    <property type="entry name" value="Aminotran_3"/>
    <property type="match status" value="1"/>
</dbReference>
<evidence type="ECO:0000256" key="1">
    <source>
        <dbReference type="ARBA" id="ARBA00001933"/>
    </source>
</evidence>
<dbReference type="InterPro" id="IPR015422">
    <property type="entry name" value="PyrdxlP-dep_Trfase_small"/>
</dbReference>
<dbReference type="SUPFAM" id="SSF53383">
    <property type="entry name" value="PLP-dependent transferases"/>
    <property type="match status" value="1"/>
</dbReference>
<keyword evidence="5" id="KW-1185">Reference proteome</keyword>
<evidence type="ECO:0000313" key="5">
    <source>
        <dbReference type="Proteomes" id="UP001209229"/>
    </source>
</evidence>
<dbReference type="InterPro" id="IPR005814">
    <property type="entry name" value="Aminotrans_3"/>
</dbReference>
<dbReference type="AlphaFoldDB" id="A0AAE3SGA2"/>
<dbReference type="EMBL" id="JAPDPJ010000044">
    <property type="protein sequence ID" value="MCW3788116.1"/>
    <property type="molecule type" value="Genomic_DNA"/>
</dbReference>
<sequence length="421" mass="47759">METKKLNLKKSFAEFEKGKALIPGGVLGIRRPYNFVPGEFPIYFDEGKGGRVKDIDGNEYIDYLCAYGPTILGNREEEVDLAVINQIQNKGFCFSLTQRYQNQLAEKLNELIPCAEMSLFVCTGSDATTTAIRLARSYTGKNKVMRCGYHGWHDWCVEVKGGIPKKLYEDVYEFKYNSLESLELLLQEHINDTAAVIITPLGHPLAAPIEEPEKGFLEGVKKLCEHYHTVLIFDEIRTGFRVSLGGAQEYYGVTPDLAVFGKAMANGYPIGAVTGKADIMKEGESNVFISSTFFPNSLSYVAALKTIEILEREKVIEAIWKKGAHFNEQVGNLLRKYPVGARISGIPPMMFITFDKDNDGIYKAKRNDFYTELIRRKVFLQPYHHGYICYRHTQQDLDYTISAIEESLIYLTKKYEYKAVL</sequence>
<comment type="similarity">
    <text evidence="3">Belongs to the class-III pyridoxal-phosphate-dependent aminotransferase family.</text>
</comment>
<dbReference type="InterPro" id="IPR015424">
    <property type="entry name" value="PyrdxlP-dep_Trfase"/>
</dbReference>
<dbReference type="GO" id="GO:0030170">
    <property type="term" value="F:pyridoxal phosphate binding"/>
    <property type="evidence" value="ECO:0007669"/>
    <property type="project" value="InterPro"/>
</dbReference>
<reference evidence="4" key="1">
    <citation type="submission" date="2022-10" db="EMBL/GenBank/DDBJ databases">
        <authorList>
            <person name="Yu W.X."/>
        </authorList>
    </citation>
    <scope>NUCLEOTIDE SEQUENCE</scope>
    <source>
        <strain evidence="4">AAT</strain>
    </source>
</reference>
<dbReference type="InterPro" id="IPR015421">
    <property type="entry name" value="PyrdxlP-dep_Trfase_major"/>
</dbReference>
<keyword evidence="4" id="KW-0808">Transferase</keyword>
<evidence type="ECO:0000313" key="4">
    <source>
        <dbReference type="EMBL" id="MCW3788116.1"/>
    </source>
</evidence>
<proteinExistence type="inferred from homology"/>
<dbReference type="PROSITE" id="PS00600">
    <property type="entry name" value="AA_TRANSFER_CLASS_3"/>
    <property type="match status" value="1"/>
</dbReference>
<gene>
    <name evidence="4" type="ORF">OM075_16685</name>
</gene>
<dbReference type="GO" id="GO:0008483">
    <property type="term" value="F:transaminase activity"/>
    <property type="evidence" value="ECO:0007669"/>
    <property type="project" value="UniProtKB-KW"/>
</dbReference>
<comment type="cofactor">
    <cofactor evidence="1">
        <name>pyridoxal 5'-phosphate</name>
        <dbReference type="ChEBI" id="CHEBI:597326"/>
    </cofactor>
</comment>
<keyword evidence="2 3" id="KW-0663">Pyridoxal phosphate</keyword>
<evidence type="ECO:0000256" key="2">
    <source>
        <dbReference type="ARBA" id="ARBA00022898"/>
    </source>
</evidence>
<dbReference type="PANTHER" id="PTHR43713">
    <property type="entry name" value="GLUTAMATE-1-SEMIALDEHYDE 2,1-AMINOMUTASE"/>
    <property type="match status" value="1"/>
</dbReference>
<dbReference type="InterPro" id="IPR049704">
    <property type="entry name" value="Aminotrans_3_PPA_site"/>
</dbReference>
<comment type="caution">
    <text evidence="4">The sequence shown here is derived from an EMBL/GenBank/DDBJ whole genome shotgun (WGS) entry which is preliminary data.</text>
</comment>
<dbReference type="RefSeq" id="WP_301191676.1">
    <property type="nucleotide sequence ID" value="NZ_JAPDPJ010000044.1"/>
</dbReference>
<dbReference type="Gene3D" id="3.90.1150.10">
    <property type="entry name" value="Aspartate Aminotransferase, domain 1"/>
    <property type="match status" value="1"/>
</dbReference>
<name>A0AAE3SGA2_9BACT</name>
<dbReference type="Gene3D" id="3.40.640.10">
    <property type="entry name" value="Type I PLP-dependent aspartate aminotransferase-like (Major domain)"/>
    <property type="match status" value="1"/>
</dbReference>
<dbReference type="PANTHER" id="PTHR43713:SF3">
    <property type="entry name" value="GLUTAMATE-1-SEMIALDEHYDE 2,1-AMINOMUTASE 1, CHLOROPLASTIC-RELATED"/>
    <property type="match status" value="1"/>
</dbReference>
<keyword evidence="4" id="KW-0032">Aminotransferase</keyword>
<dbReference type="Proteomes" id="UP001209229">
    <property type="component" value="Unassembled WGS sequence"/>
</dbReference>